<dbReference type="AlphaFoldDB" id="A0AA40SDP1"/>
<comment type="caution">
    <text evidence="1">The sequence shown here is derived from an EMBL/GenBank/DDBJ whole genome shotgun (WGS) entry which is preliminary data.</text>
</comment>
<dbReference type="Proteomes" id="UP000530412">
    <property type="component" value="Unassembled WGS sequence"/>
</dbReference>
<dbReference type="EMBL" id="JACJIE010000005">
    <property type="protein sequence ID" value="MBA8944266.1"/>
    <property type="molecule type" value="Genomic_DNA"/>
</dbReference>
<accession>A0AA40SDP1</accession>
<reference evidence="1 2" key="1">
    <citation type="submission" date="2020-08" db="EMBL/GenBank/DDBJ databases">
        <title>Genomic Encyclopedia of Type Strains, Phase III (KMG-III): the genomes of soil and plant-associated and newly described type strains.</title>
        <authorList>
            <person name="Whitman W."/>
        </authorList>
    </citation>
    <scope>NUCLEOTIDE SEQUENCE [LARGE SCALE GENOMIC DNA]</scope>
    <source>
        <strain evidence="1 2">CECT 3271</strain>
    </source>
</reference>
<protein>
    <submittedName>
        <fullName evidence="1">Uncharacterized protein</fullName>
    </submittedName>
</protein>
<evidence type="ECO:0000313" key="2">
    <source>
        <dbReference type="Proteomes" id="UP000530412"/>
    </source>
</evidence>
<organism evidence="1 2">
    <name type="scientific">Streptomyces calvus</name>
    <dbReference type="NCBI Taxonomy" id="67282"/>
    <lineage>
        <taxon>Bacteria</taxon>
        <taxon>Bacillati</taxon>
        <taxon>Actinomycetota</taxon>
        <taxon>Actinomycetes</taxon>
        <taxon>Kitasatosporales</taxon>
        <taxon>Streptomycetaceae</taxon>
        <taxon>Streptomyces</taxon>
    </lineage>
</organism>
<proteinExistence type="predicted"/>
<evidence type="ECO:0000313" key="1">
    <source>
        <dbReference type="EMBL" id="MBA8944266.1"/>
    </source>
</evidence>
<name>A0AA40SDP1_9ACTN</name>
<gene>
    <name evidence="1" type="ORF">FHS33_002704</name>
</gene>
<sequence>MGTPTGRLETALVPELPAAVQDIDDIVGAVDESTAD</sequence>